<gene>
    <name evidence="2" type="ORF">GCM10008957_08800</name>
</gene>
<dbReference type="AlphaFoldDB" id="A0A918C0E8"/>
<sequence>MKKLLLLSVGAFALAACAPMMGMDMYTFSPQPSAPSGIVPVGTASIGESAGMTSTVIKLSGLAANTPYVAHYHNRGIDSTSPCASNGSAIMESKMVGVTDAGGMLTLSGSVADSALMDATYLNVHTASDTAGTPADPGVACTPVMVKR</sequence>
<feature type="chain" id="PRO_5037195745" description="Superoxide dismutase" evidence="1">
    <location>
        <begin position="23"/>
        <end position="148"/>
    </location>
</feature>
<evidence type="ECO:0000313" key="3">
    <source>
        <dbReference type="Proteomes" id="UP000603865"/>
    </source>
</evidence>
<protein>
    <recommendedName>
        <fullName evidence="4">Superoxide dismutase</fullName>
    </recommendedName>
</protein>
<dbReference type="Proteomes" id="UP000603865">
    <property type="component" value="Unassembled WGS sequence"/>
</dbReference>
<organism evidence="2 3">
    <name type="scientific">Deinococcus ruber</name>
    <dbReference type="NCBI Taxonomy" id="1848197"/>
    <lineage>
        <taxon>Bacteria</taxon>
        <taxon>Thermotogati</taxon>
        <taxon>Deinococcota</taxon>
        <taxon>Deinococci</taxon>
        <taxon>Deinococcales</taxon>
        <taxon>Deinococcaceae</taxon>
        <taxon>Deinococcus</taxon>
    </lineage>
</organism>
<evidence type="ECO:0000313" key="2">
    <source>
        <dbReference type="EMBL" id="GGQ98658.1"/>
    </source>
</evidence>
<reference evidence="2" key="2">
    <citation type="submission" date="2020-09" db="EMBL/GenBank/DDBJ databases">
        <authorList>
            <person name="Sun Q."/>
            <person name="Ohkuma M."/>
        </authorList>
    </citation>
    <scope>NUCLEOTIDE SEQUENCE</scope>
    <source>
        <strain evidence="2">JCM 31311</strain>
    </source>
</reference>
<keyword evidence="3" id="KW-1185">Reference proteome</keyword>
<evidence type="ECO:0008006" key="4">
    <source>
        <dbReference type="Google" id="ProtNLM"/>
    </source>
</evidence>
<name>A0A918C0E8_9DEIO</name>
<feature type="signal peptide" evidence="1">
    <location>
        <begin position="1"/>
        <end position="22"/>
    </location>
</feature>
<evidence type="ECO:0000256" key="1">
    <source>
        <dbReference type="SAM" id="SignalP"/>
    </source>
</evidence>
<accession>A0A918C0E8</accession>
<dbReference type="RefSeq" id="WP_189088295.1">
    <property type="nucleotide sequence ID" value="NZ_BMQL01000003.1"/>
</dbReference>
<dbReference type="EMBL" id="BMQL01000003">
    <property type="protein sequence ID" value="GGQ98658.1"/>
    <property type="molecule type" value="Genomic_DNA"/>
</dbReference>
<reference evidence="2" key="1">
    <citation type="journal article" date="2014" name="Int. J. Syst. Evol. Microbiol.">
        <title>Complete genome sequence of Corynebacterium casei LMG S-19264T (=DSM 44701T), isolated from a smear-ripened cheese.</title>
        <authorList>
            <consortium name="US DOE Joint Genome Institute (JGI-PGF)"/>
            <person name="Walter F."/>
            <person name="Albersmeier A."/>
            <person name="Kalinowski J."/>
            <person name="Ruckert C."/>
        </authorList>
    </citation>
    <scope>NUCLEOTIDE SEQUENCE</scope>
    <source>
        <strain evidence="2">JCM 31311</strain>
    </source>
</reference>
<dbReference type="PROSITE" id="PS51257">
    <property type="entry name" value="PROKAR_LIPOPROTEIN"/>
    <property type="match status" value="1"/>
</dbReference>
<comment type="caution">
    <text evidence="2">The sequence shown here is derived from an EMBL/GenBank/DDBJ whole genome shotgun (WGS) entry which is preliminary data.</text>
</comment>
<proteinExistence type="predicted"/>
<keyword evidence="1" id="KW-0732">Signal</keyword>